<dbReference type="Proteomes" id="UP000198582">
    <property type="component" value="Unassembled WGS sequence"/>
</dbReference>
<evidence type="ECO:0000313" key="4">
    <source>
        <dbReference type="Proteomes" id="UP000198582"/>
    </source>
</evidence>
<dbReference type="Pfam" id="PF01471">
    <property type="entry name" value="PG_binding_1"/>
    <property type="match status" value="1"/>
</dbReference>
<dbReference type="InterPro" id="IPR036365">
    <property type="entry name" value="PGBD-like_sf"/>
</dbReference>
<dbReference type="RefSeq" id="WP_177231575.1">
    <property type="nucleotide sequence ID" value="NZ_FOEF01000013.1"/>
</dbReference>
<keyword evidence="1" id="KW-0732">Signal</keyword>
<dbReference type="InterPro" id="IPR036366">
    <property type="entry name" value="PGBDSf"/>
</dbReference>
<dbReference type="Gene3D" id="1.10.101.10">
    <property type="entry name" value="PGBD-like superfamily/PGBD"/>
    <property type="match status" value="1"/>
</dbReference>
<feature type="signal peptide" evidence="1">
    <location>
        <begin position="1"/>
        <end position="23"/>
    </location>
</feature>
<dbReference type="SUPFAM" id="SSF47090">
    <property type="entry name" value="PGBD-like"/>
    <property type="match status" value="1"/>
</dbReference>
<feature type="domain" description="Peptidoglycan binding-like" evidence="2">
    <location>
        <begin position="49"/>
        <end position="105"/>
    </location>
</feature>
<dbReference type="STRING" id="394193.SAMN04489732_113185"/>
<name>A0A1H8YCC9_9PSEU</name>
<reference evidence="4" key="1">
    <citation type="submission" date="2016-10" db="EMBL/GenBank/DDBJ databases">
        <authorList>
            <person name="Varghese N."/>
            <person name="Submissions S."/>
        </authorList>
    </citation>
    <scope>NUCLEOTIDE SEQUENCE [LARGE SCALE GENOMIC DNA]</scope>
    <source>
        <strain evidence="4">DSM 44993</strain>
    </source>
</reference>
<organism evidence="3 4">
    <name type="scientific">Amycolatopsis saalfeldensis</name>
    <dbReference type="NCBI Taxonomy" id="394193"/>
    <lineage>
        <taxon>Bacteria</taxon>
        <taxon>Bacillati</taxon>
        <taxon>Actinomycetota</taxon>
        <taxon>Actinomycetes</taxon>
        <taxon>Pseudonocardiales</taxon>
        <taxon>Pseudonocardiaceae</taxon>
        <taxon>Amycolatopsis</taxon>
    </lineage>
</organism>
<gene>
    <name evidence="3" type="ORF">SAMN04489732_113185</name>
</gene>
<dbReference type="AlphaFoldDB" id="A0A1H8YCC9"/>
<sequence>MLSRLVTVAVAAIGILAAPAGMAAAAPAAPHVNNCGDGSRPLLKEGSRGDAVERAQCLLDTDWGGGLNRDGIFGPETRAWVVQFQEHCGNLQVDGEIGPQTWTRLYYWAAQPYPCHSL</sequence>
<keyword evidence="4" id="KW-1185">Reference proteome</keyword>
<evidence type="ECO:0000256" key="1">
    <source>
        <dbReference type="SAM" id="SignalP"/>
    </source>
</evidence>
<proteinExistence type="predicted"/>
<dbReference type="InterPro" id="IPR002477">
    <property type="entry name" value="Peptidoglycan-bd-like"/>
</dbReference>
<evidence type="ECO:0000259" key="2">
    <source>
        <dbReference type="Pfam" id="PF01471"/>
    </source>
</evidence>
<protein>
    <submittedName>
        <fullName evidence="3">Putative peptidoglycan binding domain-containing protein</fullName>
    </submittedName>
</protein>
<feature type="chain" id="PRO_5039011400" evidence="1">
    <location>
        <begin position="24"/>
        <end position="118"/>
    </location>
</feature>
<dbReference type="EMBL" id="FOEF01000013">
    <property type="protein sequence ID" value="SEP49736.1"/>
    <property type="molecule type" value="Genomic_DNA"/>
</dbReference>
<accession>A0A1H8YCC9</accession>
<evidence type="ECO:0000313" key="3">
    <source>
        <dbReference type="EMBL" id="SEP49736.1"/>
    </source>
</evidence>